<accession>A0A7U9JAE4</accession>
<dbReference type="Pfam" id="PF09967">
    <property type="entry name" value="DUF2201"/>
    <property type="match status" value="1"/>
</dbReference>
<organism evidence="2 3">
    <name type="scientific">Geobacillus thermopakistaniensis (strain MAS1)</name>
    <dbReference type="NCBI Taxonomy" id="1408282"/>
    <lineage>
        <taxon>Bacteria</taxon>
        <taxon>Bacillati</taxon>
        <taxon>Bacillota</taxon>
        <taxon>Bacilli</taxon>
        <taxon>Bacillales</taxon>
        <taxon>Anoxybacillaceae</taxon>
        <taxon>Geobacillus</taxon>
    </lineage>
</organism>
<evidence type="ECO:0000313" key="3">
    <source>
        <dbReference type="Proteomes" id="UP000018339"/>
    </source>
</evidence>
<dbReference type="Proteomes" id="UP000018339">
    <property type="component" value="Unassembled WGS sequence"/>
</dbReference>
<sequence>MIIVRWQRALLALLKERKDHSIALAIDTSNRPERPMLIQNIVKLFEKLRPDTLLVQADFKIRDVSPVGVATIKYFKHGKSSYTEVLEWAAAQKIDTLFYITDVTGYFYEELEVDYEVFWLVPDDYMPRVPFGKPIRVA</sequence>
<comment type="caution">
    <text evidence="2">The sequence shown here is derived from an EMBL/GenBank/DDBJ whole genome shotgun (WGS) entry which is preliminary data.</text>
</comment>
<evidence type="ECO:0000259" key="1">
    <source>
        <dbReference type="Pfam" id="PF09967"/>
    </source>
</evidence>
<dbReference type="InterPro" id="IPR018698">
    <property type="entry name" value="VWA-like_dom"/>
</dbReference>
<feature type="domain" description="VWA-like" evidence="1">
    <location>
        <begin position="22"/>
        <end position="137"/>
    </location>
</feature>
<dbReference type="AlphaFoldDB" id="A0A7U9JAE4"/>
<name>A0A7U9JAE4_GEOTM</name>
<evidence type="ECO:0000313" key="2">
    <source>
        <dbReference type="EMBL" id="ESU71771.1"/>
    </source>
</evidence>
<proteinExistence type="predicted"/>
<protein>
    <recommendedName>
        <fullName evidence="1">VWA-like domain-containing protein</fullName>
    </recommendedName>
</protein>
<gene>
    <name evidence="2" type="ORF">T260_11895</name>
</gene>
<keyword evidence="3" id="KW-1185">Reference proteome</keyword>
<reference evidence="2 3" key="1">
    <citation type="journal article" date="2014" name="Genome Announc.">
        <title>Draft Genome Sequence of Geobacillus thermopakistaniensis Strain MAS1.</title>
        <authorList>
            <person name="Siddiqui M.A."/>
            <person name="Rashid N."/>
            <person name="Ayyampalayam S."/>
            <person name="Whitman W.B."/>
        </authorList>
    </citation>
    <scope>NUCLEOTIDE SEQUENCE [LARGE SCALE GENOMIC DNA]</scope>
    <source>
        <strain evidence="2 3">MAS1</strain>
    </source>
</reference>
<dbReference type="EMBL" id="AYSF01000056">
    <property type="protein sequence ID" value="ESU71771.1"/>
    <property type="molecule type" value="Genomic_DNA"/>
</dbReference>